<accession>A0A7J8RNG1</accession>
<evidence type="ECO:0000313" key="3">
    <source>
        <dbReference type="Proteomes" id="UP000593561"/>
    </source>
</evidence>
<keyword evidence="3" id="KW-1185">Reference proteome</keyword>
<feature type="non-terminal residue" evidence="2">
    <location>
        <position position="62"/>
    </location>
</feature>
<protein>
    <submittedName>
        <fullName evidence="2">Uncharacterized protein</fullName>
    </submittedName>
</protein>
<gene>
    <name evidence="2" type="ORF">Godav_015387</name>
</gene>
<proteinExistence type="predicted"/>
<dbReference type="EMBL" id="JABFAC010000006">
    <property type="protein sequence ID" value="MBA0615225.1"/>
    <property type="molecule type" value="Genomic_DNA"/>
</dbReference>
<reference evidence="2 3" key="1">
    <citation type="journal article" date="2019" name="Genome Biol. Evol.">
        <title>Insights into the evolution of the New World diploid cottons (Gossypium, subgenus Houzingenia) based on genome sequencing.</title>
        <authorList>
            <person name="Grover C.E."/>
            <person name="Arick M.A. 2nd"/>
            <person name="Thrash A."/>
            <person name="Conover J.L."/>
            <person name="Sanders W.S."/>
            <person name="Peterson D.G."/>
            <person name="Frelichowski J.E."/>
            <person name="Scheffler J.A."/>
            <person name="Scheffler B.E."/>
            <person name="Wendel J.F."/>
        </authorList>
    </citation>
    <scope>NUCLEOTIDE SEQUENCE [LARGE SCALE GENOMIC DNA]</scope>
    <source>
        <strain evidence="2">27</strain>
        <tissue evidence="2">Leaf</tissue>
    </source>
</reference>
<evidence type="ECO:0000313" key="2">
    <source>
        <dbReference type="EMBL" id="MBA0615225.1"/>
    </source>
</evidence>
<keyword evidence="1" id="KW-0812">Transmembrane</keyword>
<keyword evidence="1" id="KW-0472">Membrane</keyword>
<evidence type="ECO:0000256" key="1">
    <source>
        <dbReference type="SAM" id="Phobius"/>
    </source>
</evidence>
<dbReference type="AlphaFoldDB" id="A0A7J8RNG1"/>
<keyword evidence="1" id="KW-1133">Transmembrane helix</keyword>
<feature type="transmembrane region" description="Helical" evidence="1">
    <location>
        <begin position="21"/>
        <end position="38"/>
    </location>
</feature>
<sequence length="62" mass="7261">MEHSVKRKLSEVMMFDLPTHFPCRLNVFYLCWLLLWLLEGLLRSKPLPLSTISLPQPEHAPS</sequence>
<organism evidence="2 3">
    <name type="scientific">Gossypium davidsonii</name>
    <name type="common">Davidson's cotton</name>
    <name type="synonym">Gossypium klotzschianum subsp. davidsonii</name>
    <dbReference type="NCBI Taxonomy" id="34287"/>
    <lineage>
        <taxon>Eukaryota</taxon>
        <taxon>Viridiplantae</taxon>
        <taxon>Streptophyta</taxon>
        <taxon>Embryophyta</taxon>
        <taxon>Tracheophyta</taxon>
        <taxon>Spermatophyta</taxon>
        <taxon>Magnoliopsida</taxon>
        <taxon>eudicotyledons</taxon>
        <taxon>Gunneridae</taxon>
        <taxon>Pentapetalae</taxon>
        <taxon>rosids</taxon>
        <taxon>malvids</taxon>
        <taxon>Malvales</taxon>
        <taxon>Malvaceae</taxon>
        <taxon>Malvoideae</taxon>
        <taxon>Gossypium</taxon>
    </lineage>
</organism>
<comment type="caution">
    <text evidence="2">The sequence shown here is derived from an EMBL/GenBank/DDBJ whole genome shotgun (WGS) entry which is preliminary data.</text>
</comment>
<dbReference type="Proteomes" id="UP000593561">
    <property type="component" value="Unassembled WGS sequence"/>
</dbReference>
<name>A0A7J8RNG1_GOSDV</name>